<dbReference type="EMBL" id="CAJOBA010047248">
    <property type="protein sequence ID" value="CAF4198990.1"/>
    <property type="molecule type" value="Genomic_DNA"/>
</dbReference>
<accession>A0A8S2F821</accession>
<comment type="caution">
    <text evidence="1">The sequence shown here is derived from an EMBL/GenBank/DDBJ whole genome shotgun (WGS) entry which is preliminary data.</text>
</comment>
<dbReference type="Proteomes" id="UP000677228">
    <property type="component" value="Unassembled WGS sequence"/>
</dbReference>
<dbReference type="EMBL" id="CAJNOK010025539">
    <property type="protein sequence ID" value="CAF1391314.1"/>
    <property type="molecule type" value="Genomic_DNA"/>
</dbReference>
<dbReference type="AlphaFoldDB" id="A0A8S2F821"/>
<reference evidence="1" key="1">
    <citation type="submission" date="2021-02" db="EMBL/GenBank/DDBJ databases">
        <authorList>
            <person name="Nowell W R."/>
        </authorList>
    </citation>
    <scope>NUCLEOTIDE SEQUENCE</scope>
</reference>
<evidence type="ECO:0000313" key="1">
    <source>
        <dbReference type="EMBL" id="CAF1391314.1"/>
    </source>
</evidence>
<gene>
    <name evidence="1" type="ORF">OVA965_LOCUS32589</name>
    <name evidence="2" type="ORF">TMI583_LOCUS33454</name>
</gene>
<organism evidence="1 3">
    <name type="scientific">Didymodactylos carnosus</name>
    <dbReference type="NCBI Taxonomy" id="1234261"/>
    <lineage>
        <taxon>Eukaryota</taxon>
        <taxon>Metazoa</taxon>
        <taxon>Spiralia</taxon>
        <taxon>Gnathifera</taxon>
        <taxon>Rotifera</taxon>
        <taxon>Eurotatoria</taxon>
        <taxon>Bdelloidea</taxon>
        <taxon>Philodinida</taxon>
        <taxon>Philodinidae</taxon>
        <taxon>Didymodactylos</taxon>
    </lineage>
</organism>
<name>A0A8S2F821_9BILA</name>
<evidence type="ECO:0000313" key="3">
    <source>
        <dbReference type="Proteomes" id="UP000677228"/>
    </source>
</evidence>
<evidence type="ECO:0000313" key="2">
    <source>
        <dbReference type="EMBL" id="CAF4198990.1"/>
    </source>
</evidence>
<sequence>MGAVRWVVLRGMGVSEEMKHAVHGWKSMGAKGIFWDDAGFDYRVTRERQSQMLDFCHELNLACIMNAWNPDDVMGGSDTKMSSSDIYLLESFIISNNEYKSLEDWKSKSDKCSKYRQQLGVQMACLSSGSTPISSTFNKSDHFTQAWFGAAMYSFDFFQATDINYSATDNTVYFFPNISDDYGKKFESNEVEQGDAKQGNQYYRKTNSWTLSINGDGSTWGYGQFSQDQ</sequence>
<dbReference type="Proteomes" id="UP000682733">
    <property type="component" value="Unassembled WGS sequence"/>
</dbReference>
<protein>
    <submittedName>
        <fullName evidence="1">Uncharacterized protein</fullName>
    </submittedName>
</protein>
<proteinExistence type="predicted"/>